<accession>A0A290Q3V5</accession>
<keyword evidence="2" id="KW-1185">Reference proteome</keyword>
<dbReference type="AlphaFoldDB" id="A0A290Q3V5"/>
<sequence>MKRIEVKLSLPVVAPLLDVMKTVADSLQDRLAVPLEHVEVDEDMHEVWNADLLVTQKDGLSRLLAMFDKEFFESGMIAFDEENAEPILRACAALRLRMREQYLKNFGDESLESGDVEIDELPEPMRPVFMCYVFLATIQELIIQHLDSEILEG</sequence>
<proteinExistence type="predicted"/>
<dbReference type="EMBL" id="CP023344">
    <property type="protein sequence ID" value="ATC62977.1"/>
    <property type="molecule type" value="Genomic_DNA"/>
</dbReference>
<dbReference type="KEGG" id="vbh:CMV30_02795"/>
<reference evidence="1 2" key="1">
    <citation type="submission" date="2017-09" db="EMBL/GenBank/DDBJ databases">
        <title>Complete genome sequence of Verrucomicrobial strain HZ-65, isolated from freshwater.</title>
        <authorList>
            <person name="Choi A."/>
        </authorList>
    </citation>
    <scope>NUCLEOTIDE SEQUENCE [LARGE SCALE GENOMIC DNA]</scope>
    <source>
        <strain evidence="1 2">HZ-65</strain>
    </source>
</reference>
<protein>
    <recommendedName>
        <fullName evidence="3">DUF2017 domain-containing protein</fullName>
    </recommendedName>
</protein>
<gene>
    <name evidence="1" type="ORF">CMV30_02795</name>
</gene>
<evidence type="ECO:0008006" key="3">
    <source>
        <dbReference type="Google" id="ProtNLM"/>
    </source>
</evidence>
<name>A0A290Q3V5_9BACT</name>
<dbReference type="Proteomes" id="UP000217265">
    <property type="component" value="Chromosome"/>
</dbReference>
<evidence type="ECO:0000313" key="1">
    <source>
        <dbReference type="EMBL" id="ATC62977.1"/>
    </source>
</evidence>
<evidence type="ECO:0000313" key="2">
    <source>
        <dbReference type="Proteomes" id="UP000217265"/>
    </source>
</evidence>
<dbReference type="OrthoDB" id="196428at2"/>
<organism evidence="1 2">
    <name type="scientific">Nibricoccus aquaticus</name>
    <dbReference type="NCBI Taxonomy" id="2576891"/>
    <lineage>
        <taxon>Bacteria</taxon>
        <taxon>Pseudomonadati</taxon>
        <taxon>Verrucomicrobiota</taxon>
        <taxon>Opitutia</taxon>
        <taxon>Opitutales</taxon>
        <taxon>Opitutaceae</taxon>
        <taxon>Nibricoccus</taxon>
    </lineage>
</organism>